<name>A0A0C3DYG1_9AGAM</name>
<evidence type="ECO:0000313" key="2">
    <source>
        <dbReference type="Proteomes" id="UP000053989"/>
    </source>
</evidence>
<evidence type="ECO:0000313" key="1">
    <source>
        <dbReference type="EMBL" id="KIM61249.1"/>
    </source>
</evidence>
<gene>
    <name evidence="1" type="ORF">SCLCIDRAFT_911817</name>
</gene>
<organism evidence="1 2">
    <name type="scientific">Scleroderma citrinum Foug A</name>
    <dbReference type="NCBI Taxonomy" id="1036808"/>
    <lineage>
        <taxon>Eukaryota</taxon>
        <taxon>Fungi</taxon>
        <taxon>Dikarya</taxon>
        <taxon>Basidiomycota</taxon>
        <taxon>Agaricomycotina</taxon>
        <taxon>Agaricomycetes</taxon>
        <taxon>Agaricomycetidae</taxon>
        <taxon>Boletales</taxon>
        <taxon>Sclerodermatineae</taxon>
        <taxon>Sclerodermataceae</taxon>
        <taxon>Scleroderma</taxon>
    </lineage>
</organism>
<reference evidence="2" key="2">
    <citation type="submission" date="2015-01" db="EMBL/GenBank/DDBJ databases">
        <title>Evolutionary Origins and Diversification of the Mycorrhizal Mutualists.</title>
        <authorList>
            <consortium name="DOE Joint Genome Institute"/>
            <consortium name="Mycorrhizal Genomics Consortium"/>
            <person name="Kohler A."/>
            <person name="Kuo A."/>
            <person name="Nagy L.G."/>
            <person name="Floudas D."/>
            <person name="Copeland A."/>
            <person name="Barry K.W."/>
            <person name="Cichocki N."/>
            <person name="Veneault-Fourrey C."/>
            <person name="LaButti K."/>
            <person name="Lindquist E.A."/>
            <person name="Lipzen A."/>
            <person name="Lundell T."/>
            <person name="Morin E."/>
            <person name="Murat C."/>
            <person name="Riley R."/>
            <person name="Ohm R."/>
            <person name="Sun H."/>
            <person name="Tunlid A."/>
            <person name="Henrissat B."/>
            <person name="Grigoriev I.V."/>
            <person name="Hibbett D.S."/>
            <person name="Martin F."/>
        </authorList>
    </citation>
    <scope>NUCLEOTIDE SEQUENCE [LARGE SCALE GENOMIC DNA]</scope>
    <source>
        <strain evidence="2">Foug A</strain>
    </source>
</reference>
<dbReference type="AlphaFoldDB" id="A0A0C3DYG1"/>
<reference evidence="1 2" key="1">
    <citation type="submission" date="2014-04" db="EMBL/GenBank/DDBJ databases">
        <authorList>
            <consortium name="DOE Joint Genome Institute"/>
            <person name="Kuo A."/>
            <person name="Kohler A."/>
            <person name="Nagy L.G."/>
            <person name="Floudas D."/>
            <person name="Copeland A."/>
            <person name="Barry K.W."/>
            <person name="Cichocki N."/>
            <person name="Veneault-Fourrey C."/>
            <person name="LaButti K."/>
            <person name="Lindquist E.A."/>
            <person name="Lipzen A."/>
            <person name="Lundell T."/>
            <person name="Morin E."/>
            <person name="Murat C."/>
            <person name="Sun H."/>
            <person name="Tunlid A."/>
            <person name="Henrissat B."/>
            <person name="Grigoriev I.V."/>
            <person name="Hibbett D.S."/>
            <person name="Martin F."/>
            <person name="Nordberg H.P."/>
            <person name="Cantor M.N."/>
            <person name="Hua S.X."/>
        </authorList>
    </citation>
    <scope>NUCLEOTIDE SEQUENCE [LARGE SCALE GENOMIC DNA]</scope>
    <source>
        <strain evidence="1 2">Foug A</strain>
    </source>
</reference>
<proteinExistence type="predicted"/>
<dbReference type="Proteomes" id="UP000053989">
    <property type="component" value="Unassembled WGS sequence"/>
</dbReference>
<accession>A0A0C3DYG1</accession>
<sequence>MRFPRNRRDVCRCTGVDHLQCIAYNFLAATYSPELPHFGPCAMTGSEAVVGIGITTSYFLFFRCRPIWKLAP</sequence>
<keyword evidence="2" id="KW-1185">Reference proteome</keyword>
<dbReference type="EMBL" id="KN822054">
    <property type="protein sequence ID" value="KIM61249.1"/>
    <property type="molecule type" value="Genomic_DNA"/>
</dbReference>
<dbReference type="HOGENOM" id="CLU_2723686_0_0_1"/>
<protein>
    <submittedName>
        <fullName evidence="1">Uncharacterized protein</fullName>
    </submittedName>
</protein>
<dbReference type="InParanoid" id="A0A0C3DYG1"/>